<proteinExistence type="inferred from homology"/>
<evidence type="ECO:0000259" key="11">
    <source>
        <dbReference type="PROSITE" id="PS51195"/>
    </source>
</evidence>
<dbReference type="AlphaFoldDB" id="A0A2H0YQH2"/>
<dbReference type="InterPro" id="IPR014001">
    <property type="entry name" value="Helicase_ATP-bd"/>
</dbReference>
<dbReference type="PROSITE" id="PS00039">
    <property type="entry name" value="DEAD_ATP_HELICASE"/>
    <property type="match status" value="1"/>
</dbReference>
<dbReference type="InterPro" id="IPR044742">
    <property type="entry name" value="DEAD/DEAH_RhlB"/>
</dbReference>
<dbReference type="SMART" id="SM00487">
    <property type="entry name" value="DEXDc"/>
    <property type="match status" value="1"/>
</dbReference>
<dbReference type="InterPro" id="IPR000629">
    <property type="entry name" value="RNA-helicase_DEAD-box_CS"/>
</dbReference>
<evidence type="ECO:0000256" key="4">
    <source>
        <dbReference type="ARBA" id="ARBA00022840"/>
    </source>
</evidence>
<feature type="domain" description="Helicase C-terminal" evidence="10">
    <location>
        <begin position="233"/>
        <end position="378"/>
    </location>
</feature>
<evidence type="ECO:0000256" key="3">
    <source>
        <dbReference type="ARBA" id="ARBA00022806"/>
    </source>
</evidence>
<accession>A0A2H0YQH2</accession>
<evidence type="ECO:0008006" key="14">
    <source>
        <dbReference type="Google" id="ProtNLM"/>
    </source>
</evidence>
<comment type="caution">
    <text evidence="12">The sequence shown here is derived from an EMBL/GenBank/DDBJ whole genome shotgun (WGS) entry which is preliminary data.</text>
</comment>
<dbReference type="InterPro" id="IPR027417">
    <property type="entry name" value="P-loop_NTPase"/>
</dbReference>
<evidence type="ECO:0000256" key="6">
    <source>
        <dbReference type="PROSITE-ProRule" id="PRU00552"/>
    </source>
</evidence>
<dbReference type="GO" id="GO:0005829">
    <property type="term" value="C:cytosol"/>
    <property type="evidence" value="ECO:0007669"/>
    <property type="project" value="TreeGrafter"/>
</dbReference>
<protein>
    <recommendedName>
        <fullName evidence="14">ATP-dependent helicase</fullName>
    </recommendedName>
</protein>
<evidence type="ECO:0000313" key="13">
    <source>
        <dbReference type="Proteomes" id="UP000236845"/>
    </source>
</evidence>
<dbReference type="GO" id="GO:0003676">
    <property type="term" value="F:nucleic acid binding"/>
    <property type="evidence" value="ECO:0007669"/>
    <property type="project" value="InterPro"/>
</dbReference>
<evidence type="ECO:0000256" key="5">
    <source>
        <dbReference type="ARBA" id="ARBA00038437"/>
    </source>
</evidence>
<dbReference type="GO" id="GO:0003724">
    <property type="term" value="F:RNA helicase activity"/>
    <property type="evidence" value="ECO:0007669"/>
    <property type="project" value="InterPro"/>
</dbReference>
<dbReference type="CDD" id="cd00268">
    <property type="entry name" value="DEADc"/>
    <property type="match status" value="1"/>
</dbReference>
<dbReference type="SMART" id="SM00490">
    <property type="entry name" value="HELICc"/>
    <property type="match status" value="1"/>
</dbReference>
<feature type="domain" description="Helicase ATP-binding" evidence="9">
    <location>
        <begin position="38"/>
        <end position="206"/>
    </location>
</feature>
<dbReference type="GO" id="GO:0005524">
    <property type="term" value="F:ATP binding"/>
    <property type="evidence" value="ECO:0007669"/>
    <property type="project" value="UniProtKB-KW"/>
</dbReference>
<gene>
    <name evidence="12" type="ORF">COT26_01780</name>
</gene>
<dbReference type="GO" id="GO:0016787">
    <property type="term" value="F:hydrolase activity"/>
    <property type="evidence" value="ECO:0007669"/>
    <property type="project" value="UniProtKB-KW"/>
</dbReference>
<evidence type="ECO:0000256" key="7">
    <source>
        <dbReference type="RuleBase" id="RU000492"/>
    </source>
</evidence>
<dbReference type="PROSITE" id="PS51192">
    <property type="entry name" value="HELICASE_ATP_BIND_1"/>
    <property type="match status" value="1"/>
</dbReference>
<dbReference type="SUPFAM" id="SSF52540">
    <property type="entry name" value="P-loop containing nucleoside triphosphate hydrolases"/>
    <property type="match status" value="1"/>
</dbReference>
<comment type="similarity">
    <text evidence="5 7">Belongs to the DEAD box helicase family.</text>
</comment>
<evidence type="ECO:0000256" key="2">
    <source>
        <dbReference type="ARBA" id="ARBA00022801"/>
    </source>
</evidence>
<dbReference type="PANTHER" id="PTHR47959:SF13">
    <property type="entry name" value="ATP-DEPENDENT RNA HELICASE RHLE"/>
    <property type="match status" value="1"/>
</dbReference>
<feature type="region of interest" description="Disordered" evidence="8">
    <location>
        <begin position="365"/>
        <end position="404"/>
    </location>
</feature>
<keyword evidence="3 7" id="KW-0347">Helicase</keyword>
<feature type="short sequence motif" description="Q motif" evidence="6">
    <location>
        <begin position="7"/>
        <end position="35"/>
    </location>
</feature>
<evidence type="ECO:0000259" key="10">
    <source>
        <dbReference type="PROSITE" id="PS51194"/>
    </source>
</evidence>
<keyword evidence="1 7" id="KW-0547">Nucleotide-binding</keyword>
<dbReference type="InterPro" id="IPR011545">
    <property type="entry name" value="DEAD/DEAH_box_helicase_dom"/>
</dbReference>
<feature type="domain" description="DEAD-box RNA helicase Q" evidence="11">
    <location>
        <begin position="7"/>
        <end position="35"/>
    </location>
</feature>
<organism evidence="12 13">
    <name type="scientific">Candidatus Kerfeldbacteria bacterium CG08_land_8_20_14_0_20_43_14</name>
    <dbReference type="NCBI Taxonomy" id="2014246"/>
    <lineage>
        <taxon>Bacteria</taxon>
        <taxon>Candidatus Kerfeldiibacteriota</taxon>
    </lineage>
</organism>
<sequence length="404" mass="44649">MGQESASNFYGLGIAPKLLEILEKNRFTAPTPIQAKTIPLAIEGKDLIGIAQTGTGKTLAFGIPMIQNIARLKTRGVLLVPTRELAAQAEEVLLQFGKGVGLKTAVVIGGASMNLQIRALQRNPHIIIATPGRLIDHLSTRGNLLQNIGIVVLDEADRMLDMGFAPQIEKILAKVPKKRQTLLFSATMPQSIVSIANKYMSLPLRVEIDRPGTTVKEIDQEVIFLSANDKRTMLGKLLDRFPGSILIFSRTKWGATKLASAIRDIGHSATEIHSNRSLAQRRSAMEGFKKGMHRILVATDIAARGIDVSNIEVVINYDLPGTPDDYIHRIGRTARAGKKGKAISFATPDERRDIQAIERMIRTQLPVSKDSTPMRNISSTPSHESHQPRKRFSRHRSFSSRRRR</sequence>
<keyword evidence="2 7" id="KW-0378">Hydrolase</keyword>
<evidence type="ECO:0000259" key="9">
    <source>
        <dbReference type="PROSITE" id="PS51192"/>
    </source>
</evidence>
<dbReference type="Pfam" id="PF00270">
    <property type="entry name" value="DEAD"/>
    <property type="match status" value="1"/>
</dbReference>
<evidence type="ECO:0000256" key="1">
    <source>
        <dbReference type="ARBA" id="ARBA00022741"/>
    </source>
</evidence>
<dbReference type="Proteomes" id="UP000236845">
    <property type="component" value="Unassembled WGS sequence"/>
</dbReference>
<keyword evidence="4 7" id="KW-0067">ATP-binding</keyword>
<dbReference type="CDD" id="cd18787">
    <property type="entry name" value="SF2_C_DEAD"/>
    <property type="match status" value="1"/>
</dbReference>
<reference evidence="13" key="1">
    <citation type="submission" date="2017-09" db="EMBL/GenBank/DDBJ databases">
        <title>Depth-based differentiation of microbial function through sediment-hosted aquifers and enrichment of novel symbionts in the deep terrestrial subsurface.</title>
        <authorList>
            <person name="Probst A.J."/>
            <person name="Ladd B."/>
            <person name="Jarett J.K."/>
            <person name="Geller-Mcgrath D.E."/>
            <person name="Sieber C.M.K."/>
            <person name="Emerson J.B."/>
            <person name="Anantharaman K."/>
            <person name="Thomas B.C."/>
            <person name="Malmstrom R."/>
            <person name="Stieglmeier M."/>
            <person name="Klingl A."/>
            <person name="Woyke T."/>
            <person name="Ryan C.M."/>
            <person name="Banfield J.F."/>
        </authorList>
    </citation>
    <scope>NUCLEOTIDE SEQUENCE [LARGE SCALE GENOMIC DNA]</scope>
</reference>
<feature type="compositionally biased region" description="Polar residues" evidence="8">
    <location>
        <begin position="365"/>
        <end position="382"/>
    </location>
</feature>
<evidence type="ECO:0000313" key="12">
    <source>
        <dbReference type="EMBL" id="PIS40728.1"/>
    </source>
</evidence>
<dbReference type="PROSITE" id="PS51195">
    <property type="entry name" value="Q_MOTIF"/>
    <property type="match status" value="1"/>
</dbReference>
<dbReference type="PROSITE" id="PS51194">
    <property type="entry name" value="HELICASE_CTER"/>
    <property type="match status" value="1"/>
</dbReference>
<dbReference type="InterPro" id="IPR050079">
    <property type="entry name" value="DEAD_box_RNA_helicase"/>
</dbReference>
<dbReference type="InterPro" id="IPR014014">
    <property type="entry name" value="RNA_helicase_DEAD_Q_motif"/>
</dbReference>
<name>A0A2H0YQH2_9BACT</name>
<feature type="compositionally biased region" description="Basic residues" evidence="8">
    <location>
        <begin position="388"/>
        <end position="404"/>
    </location>
</feature>
<evidence type="ECO:0000256" key="8">
    <source>
        <dbReference type="SAM" id="MobiDB-lite"/>
    </source>
</evidence>
<dbReference type="EMBL" id="PEXW01000038">
    <property type="protein sequence ID" value="PIS40728.1"/>
    <property type="molecule type" value="Genomic_DNA"/>
</dbReference>
<dbReference type="Gene3D" id="3.40.50.300">
    <property type="entry name" value="P-loop containing nucleotide triphosphate hydrolases"/>
    <property type="match status" value="2"/>
</dbReference>
<dbReference type="InterPro" id="IPR001650">
    <property type="entry name" value="Helicase_C-like"/>
</dbReference>
<dbReference type="PANTHER" id="PTHR47959">
    <property type="entry name" value="ATP-DEPENDENT RNA HELICASE RHLE-RELATED"/>
    <property type="match status" value="1"/>
</dbReference>
<dbReference type="Pfam" id="PF00271">
    <property type="entry name" value="Helicase_C"/>
    <property type="match status" value="1"/>
</dbReference>